<evidence type="ECO:0000259" key="4">
    <source>
        <dbReference type="Pfam" id="PF01826"/>
    </source>
</evidence>
<dbReference type="InterPro" id="IPR051368">
    <property type="entry name" value="SerProtInhib-TIL_Domain"/>
</dbReference>
<evidence type="ECO:0000256" key="1">
    <source>
        <dbReference type="ARBA" id="ARBA00022690"/>
    </source>
</evidence>
<dbReference type="InterPro" id="IPR002919">
    <property type="entry name" value="TIL_dom"/>
</dbReference>
<name>A0A0U1TZ60_ISOMC</name>
<evidence type="ECO:0000256" key="3">
    <source>
        <dbReference type="SAM" id="SignalP"/>
    </source>
</evidence>
<feature type="chain" id="PRO_5006829227" description="TIL domain-containing protein" evidence="3">
    <location>
        <begin position="17"/>
        <end position="81"/>
    </location>
</feature>
<dbReference type="EMBL" id="EU252396">
    <property type="protein sequence ID" value="ACD11958.1"/>
    <property type="molecule type" value="mRNA"/>
</dbReference>
<accession>A0A0U1TZ60</accession>
<dbReference type="GO" id="GO:0030414">
    <property type="term" value="F:peptidase inhibitor activity"/>
    <property type="evidence" value="ECO:0007669"/>
    <property type="project" value="UniProtKB-KW"/>
</dbReference>
<keyword evidence="2" id="KW-1015">Disulfide bond</keyword>
<evidence type="ECO:0000313" key="5">
    <source>
        <dbReference type="EMBL" id="ACD11958.1"/>
    </source>
</evidence>
<sequence length="81" mass="9403">MKIIFIFTLIIIVSNASVIPRRCLLPNEEFQSCGTACPLTCRNYLNPPRFCTYQCIIGCFCKRGYVRSRYNECVLPENCRK</sequence>
<dbReference type="Pfam" id="PF01826">
    <property type="entry name" value="TIL"/>
    <property type="match status" value="1"/>
</dbReference>
<dbReference type="PANTHER" id="PTHR23259:SF70">
    <property type="entry name" value="ACCESSORY GLAND PROTEIN ACP62F-RELATED"/>
    <property type="match status" value="1"/>
</dbReference>
<proteinExistence type="evidence at transcript level"/>
<dbReference type="InterPro" id="IPR036084">
    <property type="entry name" value="Ser_inhib-like_sf"/>
</dbReference>
<evidence type="ECO:0000256" key="2">
    <source>
        <dbReference type="ARBA" id="ARBA00023157"/>
    </source>
</evidence>
<keyword evidence="3" id="KW-0732">Signal</keyword>
<dbReference type="CDD" id="cd19941">
    <property type="entry name" value="TIL"/>
    <property type="match status" value="1"/>
</dbReference>
<feature type="domain" description="TIL" evidence="4">
    <location>
        <begin position="26"/>
        <end position="79"/>
    </location>
</feature>
<dbReference type="PANTHER" id="PTHR23259">
    <property type="entry name" value="RIDDLE"/>
    <property type="match status" value="1"/>
</dbReference>
<dbReference type="SUPFAM" id="SSF57567">
    <property type="entry name" value="Serine protease inhibitors"/>
    <property type="match status" value="1"/>
</dbReference>
<keyword evidence="1" id="KW-0646">Protease inhibitor</keyword>
<protein>
    <recommendedName>
        <fullName evidence="4">TIL domain-containing protein</fullName>
    </recommendedName>
</protein>
<dbReference type="AlphaFoldDB" id="A0A0U1TZ60"/>
<dbReference type="Gene3D" id="2.10.25.10">
    <property type="entry name" value="Laminin"/>
    <property type="match status" value="1"/>
</dbReference>
<feature type="signal peptide" evidence="3">
    <location>
        <begin position="1"/>
        <end position="16"/>
    </location>
</feature>
<organism evidence="5">
    <name type="scientific">Isometrus maculatus</name>
    <name type="common">Lesser brown scorpion</name>
    <name type="synonym">Scorpio maculatus</name>
    <dbReference type="NCBI Taxonomy" id="497827"/>
    <lineage>
        <taxon>Eukaryota</taxon>
        <taxon>Metazoa</taxon>
        <taxon>Ecdysozoa</taxon>
        <taxon>Arthropoda</taxon>
        <taxon>Chelicerata</taxon>
        <taxon>Arachnida</taxon>
        <taxon>Scorpiones</taxon>
        <taxon>Buthida</taxon>
        <taxon>Buthoidea</taxon>
        <taxon>Buthidae</taxon>
        <taxon>Isometrus</taxon>
    </lineage>
</organism>
<reference evidence="5" key="1">
    <citation type="submission" date="2007-10" db="EMBL/GenBank/DDBJ databases">
        <title>Classification and functional annotation of ESTs from venom glands of Isometrus maculatus.</title>
        <authorList>
            <person name="Li W."/>
            <person name="Ma Y."/>
            <person name="Zhao R."/>
            <person name="Cao Z."/>
        </authorList>
    </citation>
    <scope>NUCLEOTIDE SEQUENCE</scope>
    <source>
        <tissue evidence="5">Venom gland</tissue>
    </source>
</reference>